<name>A0ABS2MTL0_9FIRM</name>
<proteinExistence type="predicted"/>
<gene>
    <name evidence="1" type="ORF">JOC49_002274</name>
</gene>
<dbReference type="EMBL" id="JAFBDT010000027">
    <property type="protein sequence ID" value="MBM7562713.1"/>
    <property type="molecule type" value="Genomic_DNA"/>
</dbReference>
<evidence type="ECO:0000313" key="2">
    <source>
        <dbReference type="Proteomes" id="UP000767854"/>
    </source>
</evidence>
<dbReference type="RefSeq" id="WP_204665140.1">
    <property type="nucleotide sequence ID" value="NZ_JAFBDT010000027.1"/>
</dbReference>
<reference evidence="1 2" key="1">
    <citation type="submission" date="2021-01" db="EMBL/GenBank/DDBJ databases">
        <title>Genomic Encyclopedia of Type Strains, Phase IV (KMG-IV): sequencing the most valuable type-strain genomes for metagenomic binning, comparative biology and taxonomic classification.</title>
        <authorList>
            <person name="Goeker M."/>
        </authorList>
    </citation>
    <scope>NUCLEOTIDE SEQUENCE [LARGE SCALE GENOMIC DNA]</scope>
    <source>
        <strain evidence="1 2">DSM 24436</strain>
    </source>
</reference>
<protein>
    <submittedName>
        <fullName evidence="1">Uncharacterized protein</fullName>
    </submittedName>
</protein>
<accession>A0ABS2MTL0</accession>
<keyword evidence="2" id="KW-1185">Reference proteome</keyword>
<sequence>MSYSEEVVIRIESKEKELNFKDEIFVKLAERVGNELNEYVLSENFAYDSRKNYVVYSIDEMIYGGGEGTSEFIEDLIKEHGGNYRIGIYCFSDEGFHYYSEFLDRKHIKLFVAGQVLVDLYPLESESFMSSTNYLSFNEEDRTSNLFFKSKDCSEVEKILGKYDFIDFENPGNMLGTSVYLDYETKISFAADLHLVSDIIKPYGLSLAYSITCFDRDLNVEQIVEFDEKFEYRHMKFGK</sequence>
<organism evidence="1 2">
    <name type="scientific">Fusibacter tunisiensis</name>
    <dbReference type="NCBI Taxonomy" id="1008308"/>
    <lineage>
        <taxon>Bacteria</taxon>
        <taxon>Bacillati</taxon>
        <taxon>Bacillota</taxon>
        <taxon>Clostridia</taxon>
        <taxon>Eubacteriales</taxon>
        <taxon>Eubacteriales Family XII. Incertae Sedis</taxon>
        <taxon>Fusibacter</taxon>
    </lineage>
</organism>
<dbReference type="Proteomes" id="UP000767854">
    <property type="component" value="Unassembled WGS sequence"/>
</dbReference>
<comment type="caution">
    <text evidence="1">The sequence shown here is derived from an EMBL/GenBank/DDBJ whole genome shotgun (WGS) entry which is preliminary data.</text>
</comment>
<evidence type="ECO:0000313" key="1">
    <source>
        <dbReference type="EMBL" id="MBM7562713.1"/>
    </source>
</evidence>